<reference evidence="2" key="1">
    <citation type="submission" date="2016-02" db="EMBL/GenBank/DDBJ databases">
        <title>Draft genome sequence of Microdochium bolleyi, a fungal endophyte of beachgrass.</title>
        <authorList>
            <consortium name="DOE Joint Genome Institute"/>
            <person name="David A.S."/>
            <person name="May G."/>
            <person name="Haridas S."/>
            <person name="Lim J."/>
            <person name="Wang M."/>
            <person name="Labutti K."/>
            <person name="Lipzen A."/>
            <person name="Barry K."/>
            <person name="Grigoriev I.V."/>
        </authorList>
    </citation>
    <scope>NUCLEOTIDE SEQUENCE [LARGE SCALE GENOMIC DNA]</scope>
    <source>
        <strain evidence="2">J235TASD1</strain>
    </source>
</reference>
<dbReference type="InParanoid" id="A0A136JAQ8"/>
<evidence type="ECO:0000313" key="2">
    <source>
        <dbReference type="Proteomes" id="UP000070501"/>
    </source>
</evidence>
<organism evidence="1 2">
    <name type="scientific">Microdochium bolleyi</name>
    <dbReference type="NCBI Taxonomy" id="196109"/>
    <lineage>
        <taxon>Eukaryota</taxon>
        <taxon>Fungi</taxon>
        <taxon>Dikarya</taxon>
        <taxon>Ascomycota</taxon>
        <taxon>Pezizomycotina</taxon>
        <taxon>Sordariomycetes</taxon>
        <taxon>Xylariomycetidae</taxon>
        <taxon>Xylariales</taxon>
        <taxon>Microdochiaceae</taxon>
        <taxon>Microdochium</taxon>
    </lineage>
</organism>
<evidence type="ECO:0000313" key="1">
    <source>
        <dbReference type="EMBL" id="KXJ94230.1"/>
    </source>
</evidence>
<dbReference type="AlphaFoldDB" id="A0A136JAQ8"/>
<keyword evidence="2" id="KW-1185">Reference proteome</keyword>
<sequence length="120" mass="12754">MPAVHEAQVTRPTRWYGHSCLSYCTSLLVQGVRLFSPGQGLAASLFCLVCLACAVGSLEVRDVEPLLSPARLRGLSSASTGNVVILGIRLTESPGGFEASLQAFDVPEEWDRAASDPSAY</sequence>
<dbReference type="Proteomes" id="UP000070501">
    <property type="component" value="Unassembled WGS sequence"/>
</dbReference>
<name>A0A136JAQ8_9PEZI</name>
<gene>
    <name evidence="1" type="ORF">Micbo1qcDRAFT_220837</name>
</gene>
<protein>
    <submittedName>
        <fullName evidence="1">Uncharacterized protein</fullName>
    </submittedName>
</protein>
<proteinExistence type="predicted"/>
<dbReference type="EMBL" id="KQ964247">
    <property type="protein sequence ID" value="KXJ94230.1"/>
    <property type="molecule type" value="Genomic_DNA"/>
</dbReference>
<accession>A0A136JAQ8</accession>